<evidence type="ECO:0000313" key="2">
    <source>
        <dbReference type="EMBL" id="ADJ65022.1"/>
    </source>
</evidence>
<gene>
    <name evidence="2" type="ordered locus">Hsero_3543</name>
</gene>
<sequence length="138" mass="15625">MRCSRRQRYQPGASAAVGERRHPGRTTGLPRRRRLSEGRPAPKGLSWPGRYPIIAAMNDTAQRPSFPDRLSVDPRSPHYVAAIFEFDVGIKLNGKEFNNVSEYCISEGWIKIPAGRALDRKGNPMMTKLKGQVEPFYR</sequence>
<evidence type="ECO:0000313" key="3">
    <source>
        <dbReference type="Proteomes" id="UP000000329"/>
    </source>
</evidence>
<dbReference type="KEGG" id="hse:Hsero_3543"/>
<evidence type="ECO:0008006" key="4">
    <source>
        <dbReference type="Google" id="ProtNLM"/>
    </source>
</evidence>
<evidence type="ECO:0000256" key="1">
    <source>
        <dbReference type="SAM" id="MobiDB-lite"/>
    </source>
</evidence>
<keyword evidence="3" id="KW-1185">Reference proteome</keyword>
<dbReference type="HOGENOM" id="CLU_1852454_0_0_4"/>
<accession>D8IQB0</accession>
<dbReference type="Proteomes" id="UP000000329">
    <property type="component" value="Chromosome"/>
</dbReference>
<feature type="region of interest" description="Disordered" evidence="1">
    <location>
        <begin position="1"/>
        <end position="47"/>
    </location>
</feature>
<dbReference type="EMBL" id="CP002039">
    <property type="protein sequence ID" value="ADJ65022.1"/>
    <property type="molecule type" value="Genomic_DNA"/>
</dbReference>
<name>D8IQB0_HERSS</name>
<organism evidence="2 3">
    <name type="scientific">Herbaspirillum seropedicae (strain SmR1)</name>
    <dbReference type="NCBI Taxonomy" id="757424"/>
    <lineage>
        <taxon>Bacteria</taxon>
        <taxon>Pseudomonadati</taxon>
        <taxon>Pseudomonadota</taxon>
        <taxon>Betaproteobacteria</taxon>
        <taxon>Burkholderiales</taxon>
        <taxon>Oxalobacteraceae</taxon>
        <taxon>Herbaspirillum</taxon>
    </lineage>
</organism>
<proteinExistence type="predicted"/>
<dbReference type="AlphaFoldDB" id="D8IQB0"/>
<reference evidence="2 3" key="1">
    <citation type="submission" date="2010-04" db="EMBL/GenBank/DDBJ databases">
        <title>The genome of Herbaspirillum seropedicae SmR1, an endophytic, nitrogen-fixing, plant-growth promoting beta-Proteobacteria.</title>
        <authorList>
            <person name="Pedrosa F.O."/>
            <person name="Monteiro R.A."/>
            <person name="Wassem R."/>
            <person name="Cruz L.M."/>
            <person name="Ayub R.A."/>
            <person name="Colauto N.B."/>
            <person name="Fernandez M.A."/>
            <person name="Fungaro M.H.P."/>
            <person name="Grisard E.C."/>
            <person name="Hungria M."/>
            <person name="Madeira H.M.F."/>
            <person name="Nodari R.O."/>
            <person name="Osaku C.A."/>
            <person name="Petzl-Erler M.L."/>
            <person name="Terenzi H."/>
            <person name="Vieira L.G.E."/>
            <person name="Almeida M.I.M."/>
            <person name="Alves L.R."/>
            <person name="Arantes O.M.N."/>
            <person name="Balsanelli E."/>
            <person name="Barcellos F.G."/>
            <person name="Baura V.A."/>
            <person name="Binde D.R."/>
            <person name="Campo R.J."/>
            <person name="Chubatsu L.S."/>
            <person name="Chueire L.M.O."/>
            <person name="Ciferri R.R."/>
            <person name="Correa L.C."/>
            <person name="da Conceicao Silva J.L."/>
            <person name="Dabul A.N.G."/>
            <person name="Dambros B.P."/>
            <person name="Faoro H."/>
            <person name="Favetti A."/>
            <person name="Friedermann G."/>
            <person name="Furlaneto M.C."/>
            <person name="Gasques L.S."/>
            <person name="Gimenes C.C.T."/>
            <person name="Gioppo N.M.R."/>
            <person name="Glienke-Blanco C."/>
            <person name="Godoy L.P."/>
            <person name="Guerra M.P."/>
            <person name="Karp S."/>
            <person name="Kava-Cordeiro V."/>
            <person name="Margarido V.P."/>
            <person name="Mathioni S.M."/>
            <person name="Menck-Soares M.A."/>
            <person name="Murace N.K."/>
            <person name="Nicolas M.F."/>
            <person name="Oliveira C.E.C."/>
            <person name="Pagnan N.A.B."/>
            <person name="Pamphile J.A."/>
            <person name="Patussi E.V."/>
            <person name="Pereira L.F.P."/>
            <person name="Pereira-Ferrari L."/>
            <person name="Pinto F.G.S."/>
            <person name="Precoma C."/>
            <person name="Prioli A.J."/>
            <person name="Prioli S.M.A.P."/>
            <person name="Raittz R.T."/>
            <person name="Ramos H.J.O."/>
            <person name="Ribeiro E.M.S.F."/>
            <person name="Rigo L.U."/>
            <person name="Rocha C.L.M.S.C."/>
            <person name="Rocha S.N."/>
            <person name="Santos K."/>
            <person name="Satori D."/>
            <person name="Silva A.G."/>
            <person name="Simao R.C.G."/>
            <person name="Soares M.A.M."/>
            <person name="Souza E.M."/>
            <person name="Steffens M.B.R."/>
            <person name="Steindel M."/>
            <person name="Tadra-Sfeir M.Z."/>
            <person name="Takahashi E.K."/>
            <person name="Torres R.A."/>
            <person name="Valle J.S."/>
            <person name="Vernal J.I."/>
            <person name="Vilas-Boas L.A."/>
            <person name="Watanabe M.A.E."/>
            <person name="Weiss V.A."/>
            <person name="Yates M.A."/>
            <person name="Souza E.M."/>
        </authorList>
    </citation>
    <scope>NUCLEOTIDE SEQUENCE [LARGE SCALE GENOMIC DNA]</scope>
    <source>
        <strain evidence="2 3">SmR1</strain>
    </source>
</reference>
<dbReference type="Pfam" id="PF11730">
    <property type="entry name" value="DUF3297"/>
    <property type="match status" value="1"/>
</dbReference>
<dbReference type="InterPro" id="IPR021724">
    <property type="entry name" value="DUF3297"/>
</dbReference>
<protein>
    <recommendedName>
        <fullName evidence="4">DUF3297 family protein</fullName>
    </recommendedName>
</protein>
<dbReference type="eggNOG" id="ENOG5032RUG">
    <property type="taxonomic scope" value="Bacteria"/>
</dbReference>